<dbReference type="PANTHER" id="PTHR31435:SF9">
    <property type="entry name" value="PROTEIN NATD1"/>
    <property type="match status" value="1"/>
</dbReference>
<evidence type="ECO:0000313" key="2">
    <source>
        <dbReference type="EMBL" id="QRQ81892.1"/>
    </source>
</evidence>
<dbReference type="Gene3D" id="3.40.630.30">
    <property type="match status" value="1"/>
</dbReference>
<sequence>MQIDHQTTAHGGRFSAHDGQTALGHLDYRRNDAVLDAHHTFVDPEARGRGVAEALLNALAAYAQTEHATIRPSCSYVAKKLPQLYPQLVATE</sequence>
<dbReference type="InterPro" id="IPR016181">
    <property type="entry name" value="Acyl_CoA_acyltransferase"/>
</dbReference>
<keyword evidence="3" id="KW-1185">Reference proteome</keyword>
<name>A0A892ZG25_9NEIS</name>
<dbReference type="InterPro" id="IPR031165">
    <property type="entry name" value="GNAT_YJDJ"/>
</dbReference>
<dbReference type="PANTHER" id="PTHR31435">
    <property type="entry name" value="PROTEIN NATD1"/>
    <property type="match status" value="1"/>
</dbReference>
<dbReference type="InterPro" id="IPR045057">
    <property type="entry name" value="Gcn5-rel_NAT"/>
</dbReference>
<dbReference type="PROSITE" id="PS51729">
    <property type="entry name" value="GNAT_YJDJ"/>
    <property type="match status" value="1"/>
</dbReference>
<proteinExistence type="predicted"/>
<dbReference type="Proteomes" id="UP000653156">
    <property type="component" value="Chromosome"/>
</dbReference>
<reference evidence="2" key="1">
    <citation type="submission" date="2021-02" db="EMBL/GenBank/DDBJ databases">
        <title>Neisseriaceae sp. 26B isolated from the cloaca of a Common Toad-headed Turtle (Mesoclemmys nasuta).</title>
        <authorList>
            <person name="Spergser J."/>
            <person name="Busse H.-J."/>
        </authorList>
    </citation>
    <scope>NUCLEOTIDE SEQUENCE</scope>
    <source>
        <strain evidence="2">26B</strain>
    </source>
</reference>
<dbReference type="AlphaFoldDB" id="A0A892ZG25"/>
<dbReference type="RefSeq" id="WP_230339191.1">
    <property type="nucleotide sequence ID" value="NZ_CP069798.1"/>
</dbReference>
<dbReference type="KEGG" id="ptes:JQU52_00065"/>
<protein>
    <submittedName>
        <fullName evidence="2">GNAT family N-acetyltransferase</fullName>
    </submittedName>
</protein>
<feature type="domain" description="N-acetyltransferase" evidence="1">
    <location>
        <begin position="6"/>
        <end position="92"/>
    </location>
</feature>
<dbReference type="EMBL" id="CP069798">
    <property type="protein sequence ID" value="QRQ81892.1"/>
    <property type="molecule type" value="Genomic_DNA"/>
</dbReference>
<gene>
    <name evidence="2" type="ORF">JQU52_00065</name>
</gene>
<organism evidence="2 3">
    <name type="scientific">Paralysiella testudinis</name>
    <dbReference type="NCBI Taxonomy" id="2809020"/>
    <lineage>
        <taxon>Bacteria</taxon>
        <taxon>Pseudomonadati</taxon>
        <taxon>Pseudomonadota</taxon>
        <taxon>Betaproteobacteria</taxon>
        <taxon>Neisseriales</taxon>
        <taxon>Neisseriaceae</taxon>
        <taxon>Paralysiella</taxon>
    </lineage>
</organism>
<evidence type="ECO:0000313" key="3">
    <source>
        <dbReference type="Proteomes" id="UP000653156"/>
    </source>
</evidence>
<evidence type="ECO:0000259" key="1">
    <source>
        <dbReference type="PROSITE" id="PS51729"/>
    </source>
</evidence>
<dbReference type="Pfam" id="PF14542">
    <property type="entry name" value="Acetyltransf_CG"/>
    <property type="match status" value="1"/>
</dbReference>
<dbReference type="SUPFAM" id="SSF55729">
    <property type="entry name" value="Acyl-CoA N-acyltransferases (Nat)"/>
    <property type="match status" value="1"/>
</dbReference>
<accession>A0A892ZG25</accession>